<evidence type="ECO:0000313" key="2">
    <source>
        <dbReference type="EMBL" id="MFC6058743.1"/>
    </source>
</evidence>
<dbReference type="Proteomes" id="UP001596242">
    <property type="component" value="Unassembled WGS sequence"/>
</dbReference>
<gene>
    <name evidence="2" type="ORF">ACFP50_25905</name>
</gene>
<dbReference type="EMBL" id="JBHSPT010000062">
    <property type="protein sequence ID" value="MFC6058743.1"/>
    <property type="molecule type" value="Genomic_DNA"/>
</dbReference>
<reference evidence="3" key="1">
    <citation type="journal article" date="2019" name="Int. J. Syst. Evol. Microbiol.">
        <title>The Global Catalogue of Microorganisms (GCM) 10K type strain sequencing project: providing services to taxonomists for standard genome sequencing and annotation.</title>
        <authorList>
            <consortium name="The Broad Institute Genomics Platform"/>
            <consortium name="The Broad Institute Genome Sequencing Center for Infectious Disease"/>
            <person name="Wu L."/>
            <person name="Ma J."/>
        </authorList>
    </citation>
    <scope>NUCLEOTIDE SEQUENCE [LARGE SCALE GENOMIC DNA]</scope>
    <source>
        <strain evidence="3">JCM 12763</strain>
    </source>
</reference>
<dbReference type="RefSeq" id="WP_386401758.1">
    <property type="nucleotide sequence ID" value="NZ_JBHSPT010000062.1"/>
</dbReference>
<sequence length="62" mass="6269">MSADFLRLVGVVAGGRTSGSRAGLSSVSVDSAGPVAGHRRGAVSQERRSEALLGTDTEGRGR</sequence>
<name>A0ABW1M5D7_9ACTN</name>
<proteinExistence type="predicted"/>
<feature type="region of interest" description="Disordered" evidence="1">
    <location>
        <begin position="15"/>
        <end position="62"/>
    </location>
</feature>
<evidence type="ECO:0000313" key="3">
    <source>
        <dbReference type="Proteomes" id="UP001596242"/>
    </source>
</evidence>
<accession>A0ABW1M5D7</accession>
<keyword evidence="3" id="KW-1185">Reference proteome</keyword>
<evidence type="ECO:0000256" key="1">
    <source>
        <dbReference type="SAM" id="MobiDB-lite"/>
    </source>
</evidence>
<organism evidence="2 3">
    <name type="scientific">Streptomyces pratens</name>
    <dbReference type="NCBI Taxonomy" id="887456"/>
    <lineage>
        <taxon>Bacteria</taxon>
        <taxon>Bacillati</taxon>
        <taxon>Actinomycetota</taxon>
        <taxon>Actinomycetes</taxon>
        <taxon>Kitasatosporales</taxon>
        <taxon>Streptomycetaceae</taxon>
        <taxon>Streptomyces</taxon>
    </lineage>
</organism>
<comment type="caution">
    <text evidence="2">The sequence shown here is derived from an EMBL/GenBank/DDBJ whole genome shotgun (WGS) entry which is preliminary data.</text>
</comment>
<feature type="compositionally biased region" description="Polar residues" evidence="1">
    <location>
        <begin position="18"/>
        <end position="29"/>
    </location>
</feature>
<protein>
    <submittedName>
        <fullName evidence="2">Uncharacterized protein</fullName>
    </submittedName>
</protein>